<dbReference type="Pfam" id="PF04290">
    <property type="entry name" value="DctQ"/>
    <property type="match status" value="1"/>
</dbReference>
<keyword evidence="4" id="KW-0997">Cell inner membrane</keyword>
<feature type="transmembrane region" description="Helical" evidence="10">
    <location>
        <begin position="83"/>
        <end position="101"/>
    </location>
</feature>
<evidence type="ECO:0000256" key="2">
    <source>
        <dbReference type="ARBA" id="ARBA00022448"/>
    </source>
</evidence>
<gene>
    <name evidence="12" type="ORF">GCM10009767_21880</name>
</gene>
<protein>
    <recommendedName>
        <fullName evidence="11">Tripartite ATP-independent periplasmic transporters DctQ component domain-containing protein</fullName>
    </recommendedName>
</protein>
<evidence type="ECO:0000256" key="1">
    <source>
        <dbReference type="ARBA" id="ARBA00004429"/>
    </source>
</evidence>
<comment type="subcellular location">
    <subcellularLocation>
        <location evidence="1">Cell inner membrane</location>
        <topology evidence="1">Multi-pass membrane protein</topology>
    </subcellularLocation>
</comment>
<evidence type="ECO:0000256" key="7">
    <source>
        <dbReference type="ARBA" id="ARBA00023136"/>
    </source>
</evidence>
<keyword evidence="6 10" id="KW-1133">Transmembrane helix</keyword>
<evidence type="ECO:0000313" key="12">
    <source>
        <dbReference type="EMBL" id="GAA1762762.1"/>
    </source>
</evidence>
<feature type="transmembrane region" description="Helical" evidence="10">
    <location>
        <begin position="121"/>
        <end position="143"/>
    </location>
</feature>
<evidence type="ECO:0000256" key="5">
    <source>
        <dbReference type="ARBA" id="ARBA00022692"/>
    </source>
</evidence>
<comment type="similarity">
    <text evidence="8">Belongs to the TRAP transporter small permease family.</text>
</comment>
<keyword evidence="5 10" id="KW-0812">Transmembrane</keyword>
<keyword evidence="7 10" id="KW-0472">Membrane</keyword>
<dbReference type="InterPro" id="IPR007387">
    <property type="entry name" value="TRAP_DctQ"/>
</dbReference>
<proteinExistence type="inferred from homology"/>
<accession>A0ABP4WXK8</accession>
<feature type="region of interest" description="Disordered" evidence="9">
    <location>
        <begin position="1"/>
        <end position="26"/>
    </location>
</feature>
<feature type="domain" description="Tripartite ATP-independent periplasmic transporters DctQ component" evidence="11">
    <location>
        <begin position="61"/>
        <end position="188"/>
    </location>
</feature>
<keyword evidence="13" id="KW-1185">Reference proteome</keyword>
<keyword evidence="3" id="KW-1003">Cell membrane</keyword>
<dbReference type="InterPro" id="IPR055348">
    <property type="entry name" value="DctQ"/>
</dbReference>
<feature type="transmembrane region" description="Helical" evidence="10">
    <location>
        <begin position="43"/>
        <end position="63"/>
    </location>
</feature>
<dbReference type="Proteomes" id="UP001501204">
    <property type="component" value="Unassembled WGS sequence"/>
</dbReference>
<evidence type="ECO:0000256" key="9">
    <source>
        <dbReference type="SAM" id="MobiDB-lite"/>
    </source>
</evidence>
<evidence type="ECO:0000256" key="4">
    <source>
        <dbReference type="ARBA" id="ARBA00022519"/>
    </source>
</evidence>
<dbReference type="EMBL" id="BAAAOA010000027">
    <property type="protein sequence ID" value="GAA1762762.1"/>
    <property type="molecule type" value="Genomic_DNA"/>
</dbReference>
<evidence type="ECO:0000256" key="8">
    <source>
        <dbReference type="ARBA" id="ARBA00038436"/>
    </source>
</evidence>
<organism evidence="12 13">
    <name type="scientific">Kocuria aegyptia</name>
    <dbReference type="NCBI Taxonomy" id="330943"/>
    <lineage>
        <taxon>Bacteria</taxon>
        <taxon>Bacillati</taxon>
        <taxon>Actinomycetota</taxon>
        <taxon>Actinomycetes</taxon>
        <taxon>Micrococcales</taxon>
        <taxon>Micrococcaceae</taxon>
        <taxon>Kocuria</taxon>
    </lineage>
</organism>
<keyword evidence="2" id="KW-0813">Transport</keyword>
<dbReference type="RefSeq" id="WP_344122444.1">
    <property type="nucleotide sequence ID" value="NZ_BAAAOA010000027.1"/>
</dbReference>
<evidence type="ECO:0000313" key="13">
    <source>
        <dbReference type="Proteomes" id="UP001501204"/>
    </source>
</evidence>
<evidence type="ECO:0000259" key="11">
    <source>
        <dbReference type="Pfam" id="PF04290"/>
    </source>
</evidence>
<comment type="caution">
    <text evidence="12">The sequence shown here is derived from an EMBL/GenBank/DDBJ whole genome shotgun (WGS) entry which is preliminary data.</text>
</comment>
<evidence type="ECO:0000256" key="10">
    <source>
        <dbReference type="SAM" id="Phobius"/>
    </source>
</evidence>
<evidence type="ECO:0000256" key="3">
    <source>
        <dbReference type="ARBA" id="ARBA00022475"/>
    </source>
</evidence>
<dbReference type="PANTHER" id="PTHR35011">
    <property type="entry name" value="2,3-DIKETO-L-GULONATE TRAP TRANSPORTER SMALL PERMEASE PROTEIN YIAM"/>
    <property type="match status" value="1"/>
</dbReference>
<feature type="transmembrane region" description="Helical" evidence="10">
    <location>
        <begin position="163"/>
        <end position="185"/>
    </location>
</feature>
<sequence length="205" mass="22323">MSERAGADPTPQQHEHNLASGLHVPQEPDEPDYLEQRSRVYRWLVVAERAASCTFLVATLGLIMVQVVSRYVFNTPFTWTEELARFALLWFAFVSAGFVMARRIHIAVDLVASKLGRRGAIVMDTFALVTVVATSGVMAWAGAGFAAGAGRLAAPATSMPMSVVYASAVVGFGLICLHAVLHVYLNIRHPELVPDAMENLEREAV</sequence>
<evidence type="ECO:0000256" key="6">
    <source>
        <dbReference type="ARBA" id="ARBA00022989"/>
    </source>
</evidence>
<name>A0ABP4WXK8_9MICC</name>
<reference evidence="13" key="1">
    <citation type="journal article" date="2019" name="Int. J. Syst. Evol. Microbiol.">
        <title>The Global Catalogue of Microorganisms (GCM) 10K type strain sequencing project: providing services to taxonomists for standard genome sequencing and annotation.</title>
        <authorList>
            <consortium name="The Broad Institute Genomics Platform"/>
            <consortium name="The Broad Institute Genome Sequencing Center for Infectious Disease"/>
            <person name="Wu L."/>
            <person name="Ma J."/>
        </authorList>
    </citation>
    <scope>NUCLEOTIDE SEQUENCE [LARGE SCALE GENOMIC DNA]</scope>
    <source>
        <strain evidence="13">JCM 14735</strain>
    </source>
</reference>
<dbReference type="PANTHER" id="PTHR35011:SF10">
    <property type="entry name" value="TRAP TRANSPORTER SMALL PERMEASE PROTEIN"/>
    <property type="match status" value="1"/>
</dbReference>